<proteinExistence type="predicted"/>
<evidence type="ECO:0000313" key="1">
    <source>
        <dbReference type="EMBL" id="CAH2047443.1"/>
    </source>
</evidence>
<dbReference type="PANTHER" id="PTHR14209:SF19">
    <property type="entry name" value="ISOAMYL ACETATE-HYDROLYZING ESTERASE 1 HOMOLOG"/>
    <property type="match status" value="1"/>
</dbReference>
<feature type="non-terminal residue" evidence="1">
    <location>
        <position position="1"/>
    </location>
</feature>
<organism evidence="1 2">
    <name type="scientific">Thlaspi arvense</name>
    <name type="common">Field penny-cress</name>
    <dbReference type="NCBI Taxonomy" id="13288"/>
    <lineage>
        <taxon>Eukaryota</taxon>
        <taxon>Viridiplantae</taxon>
        <taxon>Streptophyta</taxon>
        <taxon>Embryophyta</taxon>
        <taxon>Tracheophyta</taxon>
        <taxon>Spermatophyta</taxon>
        <taxon>Magnoliopsida</taxon>
        <taxon>eudicotyledons</taxon>
        <taxon>Gunneridae</taxon>
        <taxon>Pentapetalae</taxon>
        <taxon>rosids</taxon>
        <taxon>malvids</taxon>
        <taxon>Brassicales</taxon>
        <taxon>Brassicaceae</taxon>
        <taxon>Thlaspideae</taxon>
        <taxon>Thlaspi</taxon>
    </lineage>
</organism>
<sequence length="79" mass="9029">KERNFEEGTQKMRPKIFLFGDSITEESFSDGGWGASLADLLRRKNRWPQTVIVLITPPPVHEEARLRDGLHLSRVGNKV</sequence>
<dbReference type="EMBL" id="OU466858">
    <property type="protein sequence ID" value="CAH2047443.1"/>
    <property type="molecule type" value="Genomic_DNA"/>
</dbReference>
<keyword evidence="2" id="KW-1185">Reference proteome</keyword>
<dbReference type="AlphaFoldDB" id="A0AAU9RUY6"/>
<name>A0AAU9RUY6_THLAR</name>
<feature type="non-terminal residue" evidence="1">
    <location>
        <position position="79"/>
    </location>
</feature>
<evidence type="ECO:0000313" key="2">
    <source>
        <dbReference type="Proteomes" id="UP000836841"/>
    </source>
</evidence>
<dbReference type="InterPro" id="IPR036514">
    <property type="entry name" value="SGNH_hydro_sf"/>
</dbReference>
<protein>
    <submittedName>
        <fullName evidence="1">Uncharacterized protein</fullName>
    </submittedName>
</protein>
<reference evidence="1 2" key="1">
    <citation type="submission" date="2022-03" db="EMBL/GenBank/DDBJ databases">
        <authorList>
            <person name="Nunn A."/>
            <person name="Chopra R."/>
            <person name="Nunn A."/>
            <person name="Contreras Garrido A."/>
        </authorList>
    </citation>
    <scope>NUCLEOTIDE SEQUENCE [LARGE SCALE GENOMIC DNA]</scope>
</reference>
<dbReference type="Gene3D" id="3.40.50.1110">
    <property type="entry name" value="SGNH hydrolase"/>
    <property type="match status" value="1"/>
</dbReference>
<dbReference type="SUPFAM" id="SSF52266">
    <property type="entry name" value="SGNH hydrolase"/>
    <property type="match status" value="1"/>
</dbReference>
<accession>A0AAU9RUY6</accession>
<gene>
    <name evidence="1" type="ORF">TAV2_LOCUS6359</name>
</gene>
<dbReference type="PANTHER" id="PTHR14209">
    <property type="entry name" value="ISOAMYL ACETATE-HYDROLYZING ESTERASE 1"/>
    <property type="match status" value="1"/>
</dbReference>
<dbReference type="InterPro" id="IPR045136">
    <property type="entry name" value="Iah1-like"/>
</dbReference>
<dbReference type="Proteomes" id="UP000836841">
    <property type="component" value="Chromosome 2"/>
</dbReference>